<feature type="signal peptide" evidence="1">
    <location>
        <begin position="1"/>
        <end position="17"/>
    </location>
</feature>
<protein>
    <recommendedName>
        <fullName evidence="4">Beta-xylosidase</fullName>
    </recommendedName>
</protein>
<dbReference type="EMBL" id="SNXZ01000002">
    <property type="protein sequence ID" value="TDQ01198.1"/>
    <property type="molecule type" value="Genomic_DNA"/>
</dbReference>
<dbReference type="SUPFAM" id="SSF75005">
    <property type="entry name" value="Arabinanase/levansucrase/invertase"/>
    <property type="match status" value="1"/>
</dbReference>
<reference evidence="2 3" key="1">
    <citation type="submission" date="2019-03" db="EMBL/GenBank/DDBJ databases">
        <title>Genomic Encyclopedia of Type Strains, Phase IV (KMG-IV): sequencing the most valuable type-strain genomes for metagenomic binning, comparative biology and taxonomic classification.</title>
        <authorList>
            <person name="Goeker M."/>
        </authorList>
    </citation>
    <scope>NUCLEOTIDE SEQUENCE [LARGE SCALE GENOMIC DNA]</scope>
    <source>
        <strain evidence="2 3">DSM 45361</strain>
    </source>
</reference>
<organism evidence="2 3">
    <name type="scientific">Labedaea rhizosphaerae</name>
    <dbReference type="NCBI Taxonomy" id="598644"/>
    <lineage>
        <taxon>Bacteria</taxon>
        <taxon>Bacillati</taxon>
        <taxon>Actinomycetota</taxon>
        <taxon>Actinomycetes</taxon>
        <taxon>Pseudonocardiales</taxon>
        <taxon>Pseudonocardiaceae</taxon>
        <taxon>Labedaea</taxon>
    </lineage>
</organism>
<sequence>MRARRLFVAAAAVTVLAGCSSEPLLPTAQETPVAHAQQRAATAAPVAPVVLETAGGRASRGTVAAGGGDSHYNYAPAVMQDGGAVRLWWCSQLGSAGPPGDDILYASAPTLDGPFRSPRAVFTGSRRGFDAVHTCDPSVLRIDGTYYLYYTGSAGGHAHGNAIGLAVSTDGRHWQRRVKPIATASGLDPKANKYGIGQPAALKLGAWFYLMYTDTTEPGAGPNGAGQFVLRAHDAAFTKDVQTLTANGFQARDAHPVKKSIVDAFSADWMWVDALNAFAVAHETKSGTTITFLGADLTAAPYEPVVLTGPWQEGPGLARTADGHAVIPVDDPCGRVPLDVLRATVNPAAPTNMVHFGLDVTGADGCGTVERALNTLRGYAFPSPQRTMDLVVGSGVVRVDRRSVAAKLAVAVLDHPVPALAGVPVLARLKPGAPARTAPGRGVGLLLDDGKLWTVPAAAAALNASATATVTPEEFDGYAGGTLSFR</sequence>
<dbReference type="InterPro" id="IPR023296">
    <property type="entry name" value="Glyco_hydro_beta-prop_sf"/>
</dbReference>
<evidence type="ECO:0000256" key="1">
    <source>
        <dbReference type="SAM" id="SignalP"/>
    </source>
</evidence>
<dbReference type="RefSeq" id="WP_133850267.1">
    <property type="nucleotide sequence ID" value="NZ_SNXZ01000002.1"/>
</dbReference>
<evidence type="ECO:0000313" key="3">
    <source>
        <dbReference type="Proteomes" id="UP000295444"/>
    </source>
</evidence>
<evidence type="ECO:0008006" key="4">
    <source>
        <dbReference type="Google" id="ProtNLM"/>
    </source>
</evidence>
<dbReference type="OrthoDB" id="3657989at2"/>
<gene>
    <name evidence="2" type="ORF">EV186_1021066</name>
</gene>
<dbReference type="AlphaFoldDB" id="A0A4R6SJL7"/>
<comment type="caution">
    <text evidence="2">The sequence shown here is derived from an EMBL/GenBank/DDBJ whole genome shotgun (WGS) entry which is preliminary data.</text>
</comment>
<dbReference type="PROSITE" id="PS51257">
    <property type="entry name" value="PROKAR_LIPOPROTEIN"/>
    <property type="match status" value="1"/>
</dbReference>
<accession>A0A4R6SJL7</accession>
<proteinExistence type="predicted"/>
<dbReference type="Gene3D" id="2.115.10.20">
    <property type="entry name" value="Glycosyl hydrolase domain, family 43"/>
    <property type="match status" value="2"/>
</dbReference>
<name>A0A4R6SJL7_LABRH</name>
<keyword evidence="3" id="KW-1185">Reference proteome</keyword>
<feature type="chain" id="PRO_5039349350" description="Beta-xylosidase" evidence="1">
    <location>
        <begin position="18"/>
        <end position="486"/>
    </location>
</feature>
<keyword evidence="1" id="KW-0732">Signal</keyword>
<dbReference type="Proteomes" id="UP000295444">
    <property type="component" value="Unassembled WGS sequence"/>
</dbReference>
<evidence type="ECO:0000313" key="2">
    <source>
        <dbReference type="EMBL" id="TDQ01198.1"/>
    </source>
</evidence>